<dbReference type="EMBL" id="JACSQL010000007">
    <property type="protein sequence ID" value="MBD7969435.1"/>
    <property type="molecule type" value="Genomic_DNA"/>
</dbReference>
<protein>
    <submittedName>
        <fullName evidence="3">CPBP family intramembrane metalloprotease</fullName>
    </submittedName>
</protein>
<accession>A0ABR8T1D1</accession>
<dbReference type="GO" id="GO:0008237">
    <property type="term" value="F:metallopeptidase activity"/>
    <property type="evidence" value="ECO:0007669"/>
    <property type="project" value="UniProtKB-KW"/>
</dbReference>
<proteinExistence type="predicted"/>
<name>A0ABR8T1D1_9BACL</name>
<feature type="transmembrane region" description="Helical" evidence="1">
    <location>
        <begin position="280"/>
        <end position="298"/>
    </location>
</feature>
<feature type="transmembrane region" description="Helical" evidence="1">
    <location>
        <begin position="155"/>
        <end position="174"/>
    </location>
</feature>
<gene>
    <name evidence="3" type="ORF">H9647_15310</name>
</gene>
<dbReference type="Pfam" id="PF02517">
    <property type="entry name" value="Rce1-like"/>
    <property type="match status" value="1"/>
</dbReference>
<dbReference type="PANTHER" id="PTHR36435">
    <property type="entry name" value="SLR1288 PROTEIN"/>
    <property type="match status" value="1"/>
</dbReference>
<evidence type="ECO:0000259" key="2">
    <source>
        <dbReference type="Pfam" id="PF02517"/>
    </source>
</evidence>
<keyword evidence="1" id="KW-1133">Transmembrane helix</keyword>
<evidence type="ECO:0000313" key="4">
    <source>
        <dbReference type="Proteomes" id="UP000608071"/>
    </source>
</evidence>
<feature type="transmembrane region" description="Helical" evidence="1">
    <location>
        <begin position="12"/>
        <end position="30"/>
    </location>
</feature>
<feature type="transmembrane region" description="Helical" evidence="1">
    <location>
        <begin position="83"/>
        <end position="103"/>
    </location>
</feature>
<dbReference type="InterPro" id="IPR052710">
    <property type="entry name" value="CAAX_protease"/>
</dbReference>
<dbReference type="RefSeq" id="WP_191801478.1">
    <property type="nucleotide sequence ID" value="NZ_JACSQL010000007.1"/>
</dbReference>
<dbReference type="PANTHER" id="PTHR36435:SF1">
    <property type="entry name" value="CAAX AMINO TERMINAL PROTEASE FAMILY PROTEIN"/>
    <property type="match status" value="1"/>
</dbReference>
<keyword evidence="3" id="KW-0378">Hydrolase</keyword>
<reference evidence="3 4" key="1">
    <citation type="submission" date="2020-08" db="EMBL/GenBank/DDBJ databases">
        <title>A Genomic Blueprint of the Chicken Gut Microbiome.</title>
        <authorList>
            <person name="Gilroy R."/>
            <person name="Ravi A."/>
            <person name="Getino M."/>
            <person name="Pursley I."/>
            <person name="Horton D.L."/>
            <person name="Alikhan N.-F."/>
            <person name="Baker D."/>
            <person name="Gharbi K."/>
            <person name="Hall N."/>
            <person name="Watson M."/>
            <person name="Adriaenssens E.M."/>
            <person name="Foster-Nyarko E."/>
            <person name="Jarju S."/>
            <person name="Secka A."/>
            <person name="Antonio M."/>
            <person name="Oren A."/>
            <person name="Chaudhuri R."/>
            <person name="La Ragione R.M."/>
            <person name="Hildebrand F."/>
            <person name="Pallen M.J."/>
        </authorList>
    </citation>
    <scope>NUCLEOTIDE SEQUENCE [LARGE SCALE GENOMIC DNA]</scope>
    <source>
        <strain evidence="3 4">Sa2BVA9</strain>
    </source>
</reference>
<comment type="caution">
    <text evidence="3">The sequence shown here is derived from an EMBL/GenBank/DDBJ whole genome shotgun (WGS) entry which is preliminary data.</text>
</comment>
<keyword evidence="3" id="KW-0482">Metalloprotease</keyword>
<feature type="transmembrane region" description="Helical" evidence="1">
    <location>
        <begin position="42"/>
        <end position="62"/>
    </location>
</feature>
<evidence type="ECO:0000313" key="3">
    <source>
        <dbReference type="EMBL" id="MBD7969435.1"/>
    </source>
</evidence>
<keyword evidence="1" id="KW-0472">Membrane</keyword>
<feature type="domain" description="CAAX prenyl protease 2/Lysostaphin resistance protein A-like" evidence="2">
    <location>
        <begin position="129"/>
        <end position="214"/>
    </location>
</feature>
<dbReference type="Proteomes" id="UP000608071">
    <property type="component" value="Unassembled WGS sequence"/>
</dbReference>
<evidence type="ECO:0000256" key="1">
    <source>
        <dbReference type="SAM" id="Phobius"/>
    </source>
</evidence>
<dbReference type="InterPro" id="IPR003675">
    <property type="entry name" value="Rce1/LyrA-like_dom"/>
</dbReference>
<sequence length="303" mass="34067">MINKLTMKNAGWIFFVSYVTGIMLSGWMSSNGNPHHDNLFLFLGYVAVGQIVLNVLPAVLWCRYRHISLRTVFRLHKVSFKNILLSIVIFALSQIILLFFHQITEVVSVLLGASYKTSQYPVADSLFSFCILLLSIGIIPPICEELLFRGVLITGYARHGIWFSAVMSSFLFALFHDNPYRLIELFGAALVSSLLVIKSGSIIPGIIVHLITNSTYVVSSYLQRGDMLESISTPGGPGAEIMLITGFASIVAFMICRRLYTRFDPCEEFIKQKREVSSPLRYFGWSLPIMLSIAVFIIKVNYL</sequence>
<keyword evidence="4" id="KW-1185">Reference proteome</keyword>
<organism evidence="3 4">
    <name type="scientific">Paenibacillus gallinarum</name>
    <dbReference type="NCBI Taxonomy" id="2762232"/>
    <lineage>
        <taxon>Bacteria</taxon>
        <taxon>Bacillati</taxon>
        <taxon>Bacillota</taxon>
        <taxon>Bacilli</taxon>
        <taxon>Bacillales</taxon>
        <taxon>Paenibacillaceae</taxon>
        <taxon>Paenibacillus</taxon>
    </lineage>
</organism>
<keyword evidence="3" id="KW-0645">Protease</keyword>
<keyword evidence="1" id="KW-0812">Transmembrane</keyword>
<feature type="transmembrane region" description="Helical" evidence="1">
    <location>
        <begin position="241"/>
        <end position="260"/>
    </location>
</feature>